<gene>
    <name evidence="2" type="ORF">HNQ55_001697</name>
</gene>
<proteinExistence type="predicted"/>
<accession>A0A7X0NGT1</accession>
<comment type="caution">
    <text evidence="2">The sequence shown here is derived from an EMBL/GenBank/DDBJ whole genome shotgun (WGS) entry which is preliminary data.</text>
</comment>
<evidence type="ECO:0000313" key="3">
    <source>
        <dbReference type="Proteomes" id="UP000537141"/>
    </source>
</evidence>
<organism evidence="2 3">
    <name type="scientific">Thalassotalea piscium</name>
    <dbReference type="NCBI Taxonomy" id="1230533"/>
    <lineage>
        <taxon>Bacteria</taxon>
        <taxon>Pseudomonadati</taxon>
        <taxon>Pseudomonadota</taxon>
        <taxon>Gammaproteobacteria</taxon>
        <taxon>Alteromonadales</taxon>
        <taxon>Colwelliaceae</taxon>
        <taxon>Thalassotalea</taxon>
    </lineage>
</organism>
<protein>
    <submittedName>
        <fullName evidence="2">Uncharacterized protein</fullName>
    </submittedName>
</protein>
<feature type="transmembrane region" description="Helical" evidence="1">
    <location>
        <begin position="49"/>
        <end position="69"/>
    </location>
</feature>
<dbReference type="RefSeq" id="WP_184423984.1">
    <property type="nucleotide sequence ID" value="NZ_AP027362.1"/>
</dbReference>
<keyword evidence="1" id="KW-0472">Membrane</keyword>
<sequence length="670" mass="76219">MSWFTASLHLPTFDAAHYLLMVLSFIMLAVICTKVFYRYRAKSMVKAMLICAVNLGAILAMLLLILPIYQTKAEAEHAIIITNNTDESQVEEALNRFKDSDLANLYIWIDNENDRQALIPILTQSQLINDVIWLTTSYPLFERTHQLEQLYLYGDGLLPQQLASIKAHSPYVTVNYFPSQKVLGIVEAKWSKKLLLGEKARFEAKLQSNDTKALYDVELTAINNDVIAKKTIRANETFRFNFVPKAEGINEYFLNVTEIKSKKILAKEVIPLEVVMGRPLNILVKTASPSFEIRHLKNWMAEQGSTLTIISQTSKSAFLTQAVNSDVENNIEVNKESISTEYLAAFDMLMLDGRSLVTLSLTEQSLIIKAVKKGLALFVFVDETLIESGQANAIVALLKTFSRIETKKNYSVQKPTLVHYNKDISDTSLTANNINLFSSNADTLVFDDNNQTLVLSKPLGFGDIVLSTLNTSYQWKLSGKSQDYGQYWQFIFNKVITTKSEKHWLAPTEHSLLFPLDNISLCYLTEEEKITAYHLGLVYKPLKQPVNLVSNKAIERDSQYCVEWFANESGWHQFTLSTTTIDNSIDRLLTSEHSDIKKIYVNGSNQWLAWQQLIKRKATQSFSDTSLKNEAVNFDNDSARNTTKQPLNKLPIWFVFIALCTLLWVERKRA</sequence>
<dbReference type="AlphaFoldDB" id="A0A7X0NGT1"/>
<keyword evidence="1" id="KW-0812">Transmembrane</keyword>
<reference evidence="2 3" key="1">
    <citation type="submission" date="2020-08" db="EMBL/GenBank/DDBJ databases">
        <title>Genomic Encyclopedia of Type Strains, Phase IV (KMG-IV): sequencing the most valuable type-strain genomes for metagenomic binning, comparative biology and taxonomic classification.</title>
        <authorList>
            <person name="Goeker M."/>
        </authorList>
    </citation>
    <scope>NUCLEOTIDE SEQUENCE [LARGE SCALE GENOMIC DNA]</scope>
    <source>
        <strain evidence="2 3">DSM 26287</strain>
    </source>
</reference>
<evidence type="ECO:0000256" key="1">
    <source>
        <dbReference type="SAM" id="Phobius"/>
    </source>
</evidence>
<keyword evidence="3" id="KW-1185">Reference proteome</keyword>
<dbReference type="Proteomes" id="UP000537141">
    <property type="component" value="Unassembled WGS sequence"/>
</dbReference>
<evidence type="ECO:0000313" key="2">
    <source>
        <dbReference type="EMBL" id="MBB6543190.1"/>
    </source>
</evidence>
<keyword evidence="1" id="KW-1133">Transmembrane helix</keyword>
<feature type="transmembrane region" description="Helical" evidence="1">
    <location>
        <begin position="15"/>
        <end position="37"/>
    </location>
</feature>
<dbReference type="EMBL" id="JACHHU010000011">
    <property type="protein sequence ID" value="MBB6543190.1"/>
    <property type="molecule type" value="Genomic_DNA"/>
</dbReference>
<name>A0A7X0NGT1_9GAMM</name>